<organism evidence="1 2">
    <name type="scientific">Salvia divinorum</name>
    <name type="common">Maria pastora</name>
    <name type="synonym">Diviner's sage</name>
    <dbReference type="NCBI Taxonomy" id="28513"/>
    <lineage>
        <taxon>Eukaryota</taxon>
        <taxon>Viridiplantae</taxon>
        <taxon>Streptophyta</taxon>
        <taxon>Embryophyta</taxon>
        <taxon>Tracheophyta</taxon>
        <taxon>Spermatophyta</taxon>
        <taxon>Magnoliopsida</taxon>
        <taxon>eudicotyledons</taxon>
        <taxon>Gunneridae</taxon>
        <taxon>Pentapetalae</taxon>
        <taxon>asterids</taxon>
        <taxon>lamiids</taxon>
        <taxon>Lamiales</taxon>
        <taxon>Lamiaceae</taxon>
        <taxon>Nepetoideae</taxon>
        <taxon>Mentheae</taxon>
        <taxon>Salviinae</taxon>
        <taxon>Salvia</taxon>
        <taxon>Salvia subgen. Calosphace</taxon>
    </lineage>
</organism>
<sequence length="73" mass="8533">MSYSRKRSNFEGSISSQHPLQQSIKLLKIIVNLYPRNLDYFCIIQMHVIGKHSLGGIWICVLHNKISWMLFIS</sequence>
<evidence type="ECO:0000313" key="1">
    <source>
        <dbReference type="EMBL" id="KAL1568476.1"/>
    </source>
</evidence>
<accession>A0ABD1IID2</accession>
<gene>
    <name evidence="1" type="ORF">AAHA92_00090</name>
</gene>
<protein>
    <submittedName>
        <fullName evidence="1">Uncharacterized protein</fullName>
    </submittedName>
</protein>
<dbReference type="Proteomes" id="UP001567538">
    <property type="component" value="Unassembled WGS sequence"/>
</dbReference>
<keyword evidence="2" id="KW-1185">Reference proteome</keyword>
<dbReference type="EMBL" id="JBEAFC010000001">
    <property type="protein sequence ID" value="KAL1568476.1"/>
    <property type="molecule type" value="Genomic_DNA"/>
</dbReference>
<evidence type="ECO:0000313" key="2">
    <source>
        <dbReference type="Proteomes" id="UP001567538"/>
    </source>
</evidence>
<name>A0ABD1IID2_SALDI</name>
<comment type="caution">
    <text evidence="1">The sequence shown here is derived from an EMBL/GenBank/DDBJ whole genome shotgun (WGS) entry which is preliminary data.</text>
</comment>
<dbReference type="AlphaFoldDB" id="A0ABD1IID2"/>
<reference evidence="1 2" key="1">
    <citation type="submission" date="2024-06" db="EMBL/GenBank/DDBJ databases">
        <title>A chromosome level genome sequence of Diviner's sage (Salvia divinorum).</title>
        <authorList>
            <person name="Ford S.A."/>
            <person name="Ro D.-K."/>
            <person name="Ness R.W."/>
            <person name="Phillips M.A."/>
        </authorList>
    </citation>
    <scope>NUCLEOTIDE SEQUENCE [LARGE SCALE GENOMIC DNA]</scope>
    <source>
        <strain evidence="1">SAF-2024a</strain>
        <tissue evidence="1">Leaf</tissue>
    </source>
</reference>
<proteinExistence type="predicted"/>